<dbReference type="InterPro" id="IPR011545">
    <property type="entry name" value="DEAD/DEAH_box_helicase_dom"/>
</dbReference>
<dbReference type="OrthoDB" id="196131at2759"/>
<evidence type="ECO:0000259" key="11">
    <source>
        <dbReference type="PROSITE" id="PS51195"/>
    </source>
</evidence>
<evidence type="ECO:0000256" key="7">
    <source>
        <dbReference type="PROSITE-ProRule" id="PRU00552"/>
    </source>
</evidence>
<evidence type="ECO:0000256" key="4">
    <source>
        <dbReference type="ARBA" id="ARBA00022806"/>
    </source>
</evidence>
<keyword evidence="4" id="KW-0347">Helicase</keyword>
<dbReference type="EMBL" id="LR900450">
    <property type="protein sequence ID" value="CAD7245718.1"/>
    <property type="molecule type" value="Genomic_DNA"/>
</dbReference>
<dbReference type="PROSITE" id="PS51194">
    <property type="entry name" value="HELICASE_CTER"/>
    <property type="match status" value="1"/>
</dbReference>
<dbReference type="Proteomes" id="UP000677054">
    <property type="component" value="Unassembled WGS sequence"/>
</dbReference>
<evidence type="ECO:0000256" key="2">
    <source>
        <dbReference type="ARBA" id="ARBA00022741"/>
    </source>
</evidence>
<dbReference type="FunFam" id="3.40.50.300:FF:000079">
    <property type="entry name" value="probable ATP-dependent RNA helicase DDX17"/>
    <property type="match status" value="1"/>
</dbReference>
<evidence type="ECO:0000259" key="10">
    <source>
        <dbReference type="PROSITE" id="PS51194"/>
    </source>
</evidence>
<keyword evidence="2" id="KW-0547">Nucleotide-binding</keyword>
<evidence type="ECO:0000256" key="6">
    <source>
        <dbReference type="ARBA" id="ARBA00047984"/>
    </source>
</evidence>
<dbReference type="PROSITE" id="PS51192">
    <property type="entry name" value="HELICASE_ATP_BIND_1"/>
    <property type="match status" value="1"/>
</dbReference>
<evidence type="ECO:0000313" key="13">
    <source>
        <dbReference type="Proteomes" id="UP000677054"/>
    </source>
</evidence>
<gene>
    <name evidence="12" type="ORF">DSTB1V02_LOCUS5585</name>
</gene>
<feature type="compositionally biased region" description="Polar residues" evidence="8">
    <location>
        <begin position="516"/>
        <end position="525"/>
    </location>
</feature>
<name>A0A7R8XEI1_9CRUS</name>
<dbReference type="PANTHER" id="PTHR47958">
    <property type="entry name" value="ATP-DEPENDENT RNA HELICASE DBP3"/>
    <property type="match status" value="1"/>
</dbReference>
<organism evidence="12">
    <name type="scientific">Darwinula stevensoni</name>
    <dbReference type="NCBI Taxonomy" id="69355"/>
    <lineage>
        <taxon>Eukaryota</taxon>
        <taxon>Metazoa</taxon>
        <taxon>Ecdysozoa</taxon>
        <taxon>Arthropoda</taxon>
        <taxon>Crustacea</taxon>
        <taxon>Oligostraca</taxon>
        <taxon>Ostracoda</taxon>
        <taxon>Podocopa</taxon>
        <taxon>Podocopida</taxon>
        <taxon>Darwinulocopina</taxon>
        <taxon>Darwinuloidea</taxon>
        <taxon>Darwinulidae</taxon>
        <taxon>Darwinula</taxon>
    </lineage>
</organism>
<dbReference type="Gene3D" id="3.40.50.300">
    <property type="entry name" value="P-loop containing nucleotide triphosphate hydrolases"/>
    <property type="match status" value="2"/>
</dbReference>
<dbReference type="InterPro" id="IPR027417">
    <property type="entry name" value="P-loop_NTPase"/>
</dbReference>
<dbReference type="CDD" id="cd18787">
    <property type="entry name" value="SF2_C_DEAD"/>
    <property type="match status" value="1"/>
</dbReference>
<evidence type="ECO:0000256" key="3">
    <source>
        <dbReference type="ARBA" id="ARBA00022801"/>
    </source>
</evidence>
<dbReference type="SUPFAM" id="SSF52540">
    <property type="entry name" value="P-loop containing nucleoside triphosphate hydrolases"/>
    <property type="match status" value="1"/>
</dbReference>
<evidence type="ECO:0000256" key="8">
    <source>
        <dbReference type="SAM" id="MobiDB-lite"/>
    </source>
</evidence>
<dbReference type="Pfam" id="PF00271">
    <property type="entry name" value="Helicase_C"/>
    <property type="match status" value="1"/>
</dbReference>
<dbReference type="EMBL" id="CAJPEV010000933">
    <property type="protein sequence ID" value="CAG0889603.1"/>
    <property type="molecule type" value="Genomic_DNA"/>
</dbReference>
<comment type="catalytic activity">
    <reaction evidence="6">
        <text>ATP + H2O = ADP + phosphate + H(+)</text>
        <dbReference type="Rhea" id="RHEA:13065"/>
        <dbReference type="ChEBI" id="CHEBI:15377"/>
        <dbReference type="ChEBI" id="CHEBI:15378"/>
        <dbReference type="ChEBI" id="CHEBI:30616"/>
        <dbReference type="ChEBI" id="CHEBI:43474"/>
        <dbReference type="ChEBI" id="CHEBI:456216"/>
        <dbReference type="EC" id="3.6.4.13"/>
    </reaction>
</comment>
<feature type="compositionally biased region" description="Gly residues" evidence="8">
    <location>
        <begin position="11"/>
        <end position="31"/>
    </location>
</feature>
<keyword evidence="5" id="KW-0067">ATP-binding</keyword>
<dbReference type="Pfam" id="PF00270">
    <property type="entry name" value="DEAD"/>
    <property type="match status" value="1"/>
</dbReference>
<evidence type="ECO:0000259" key="9">
    <source>
        <dbReference type="PROSITE" id="PS51192"/>
    </source>
</evidence>
<feature type="short sequence motif" description="Q motif" evidence="7">
    <location>
        <begin position="101"/>
        <end position="129"/>
    </location>
</feature>
<dbReference type="InterPro" id="IPR014014">
    <property type="entry name" value="RNA_helicase_DEAD_Q_motif"/>
</dbReference>
<accession>A0A7R8XEI1</accession>
<dbReference type="InterPro" id="IPR014001">
    <property type="entry name" value="Helicase_ATP-bd"/>
</dbReference>
<keyword evidence="13" id="KW-1185">Reference proteome</keyword>
<feature type="region of interest" description="Disordered" evidence="8">
    <location>
        <begin position="1"/>
        <end position="53"/>
    </location>
</feature>
<dbReference type="SMART" id="SM00487">
    <property type="entry name" value="DEXDc"/>
    <property type="match status" value="1"/>
</dbReference>
<protein>
    <recommendedName>
        <fullName evidence="1">RNA helicase</fullName>
        <ecNumber evidence="1">3.6.4.13</ecNumber>
    </recommendedName>
</protein>
<dbReference type="GO" id="GO:0005524">
    <property type="term" value="F:ATP binding"/>
    <property type="evidence" value="ECO:0007669"/>
    <property type="project" value="UniProtKB-KW"/>
</dbReference>
<sequence length="534" mass="59866">MEHLSDSRGGSSRGRGFGGSGGGRSFGGGYGDRQSFNSLKGKQPGEGLKKPKWSSYQLTPFQKNFYTPSSDVLNRNPMEVQAYRESHNIQVRGNMVPNPIMNFGEANFSSVVLNEFQRQGFASPTPIQSQGWPIALCGMNLVGIAQTGSGKTLAYLLPAMVHILHQPKLQRGDGPIALIVAPTRELVQQICEVAMKFGPIFHVRSVGVFGGASKGPQLRELERGVELVVATPGRLIDFIEVGKTNLRRTTYMTLDEADRMLDMGFEPQIRKIFEQVRPDRQVLMWSATWPKEVRKIAEDYLEDYAHIQVGSFELTANRNILQIVDVVEEEQKSQKLFQLLGEIMGDKENKSLIFVETKRGADELTRLMRREGYPARCIHGDKAQNERDWVLGEFRNGKANILVATDVAARGLDVDDVKFVINYDFPHSSEDYVHRIGRTGRCENKGTAYTFFTMQNAKQARDLIAVLREANQAVNPSLLMMQEMAHSGFNGRFRGRKRYDGGFSDYSRRGKGQGNHGSSYGSSFRTGLRENSYR</sequence>
<dbReference type="PROSITE" id="PS51195">
    <property type="entry name" value="Q_MOTIF"/>
    <property type="match status" value="1"/>
</dbReference>
<feature type="domain" description="Helicase ATP-binding" evidence="9">
    <location>
        <begin position="132"/>
        <end position="307"/>
    </location>
</feature>
<keyword evidence="3" id="KW-0378">Hydrolase</keyword>
<dbReference type="AlphaFoldDB" id="A0A7R8XEI1"/>
<evidence type="ECO:0000313" key="12">
    <source>
        <dbReference type="EMBL" id="CAD7245718.1"/>
    </source>
</evidence>
<feature type="region of interest" description="Disordered" evidence="8">
    <location>
        <begin position="504"/>
        <end position="534"/>
    </location>
</feature>
<dbReference type="GO" id="GO:0003724">
    <property type="term" value="F:RNA helicase activity"/>
    <property type="evidence" value="ECO:0007669"/>
    <property type="project" value="UniProtKB-EC"/>
</dbReference>
<dbReference type="EC" id="3.6.4.13" evidence="1"/>
<dbReference type="FunFam" id="3.40.50.300:FF:000008">
    <property type="entry name" value="ATP-dependent RNA helicase RhlB"/>
    <property type="match status" value="1"/>
</dbReference>
<reference evidence="12" key="1">
    <citation type="submission" date="2020-11" db="EMBL/GenBank/DDBJ databases">
        <authorList>
            <person name="Tran Van P."/>
        </authorList>
    </citation>
    <scope>NUCLEOTIDE SEQUENCE</scope>
</reference>
<evidence type="ECO:0000256" key="5">
    <source>
        <dbReference type="ARBA" id="ARBA00022840"/>
    </source>
</evidence>
<feature type="domain" description="DEAD-box RNA helicase Q" evidence="11">
    <location>
        <begin position="101"/>
        <end position="129"/>
    </location>
</feature>
<dbReference type="GO" id="GO:0003676">
    <property type="term" value="F:nucleic acid binding"/>
    <property type="evidence" value="ECO:0007669"/>
    <property type="project" value="InterPro"/>
</dbReference>
<dbReference type="InterPro" id="IPR001650">
    <property type="entry name" value="Helicase_C-like"/>
</dbReference>
<dbReference type="GO" id="GO:0016787">
    <property type="term" value="F:hydrolase activity"/>
    <property type="evidence" value="ECO:0007669"/>
    <property type="project" value="UniProtKB-KW"/>
</dbReference>
<proteinExistence type="predicted"/>
<evidence type="ECO:0000256" key="1">
    <source>
        <dbReference type="ARBA" id="ARBA00012552"/>
    </source>
</evidence>
<dbReference type="SMART" id="SM00490">
    <property type="entry name" value="HELICc"/>
    <property type="match status" value="1"/>
</dbReference>
<feature type="domain" description="Helicase C-terminal" evidence="10">
    <location>
        <begin position="319"/>
        <end position="482"/>
    </location>
</feature>